<dbReference type="RefSeq" id="XP_004261322.1">
    <property type="nucleotide sequence ID" value="XM_004261274.1"/>
</dbReference>
<dbReference type="VEuPathDB" id="AmoebaDB:EIN_092430"/>
<sequence>MELAKLYNLSLLILGVLTVLSASGVIFLSIFGPIGKMPNTQKLNNSDLKFYSKTVYMLETISLCVLFIIAGGMMIACSFIQKDWMCLLSYMVIGLGITCAFALGTYYAITYSSFVNTKDNTLKTLSHWEDMFDCCGWVTKRPMPPCASSIGALL</sequence>
<dbReference type="GeneID" id="14893536"/>
<dbReference type="KEGG" id="eiv:EIN_092430"/>
<dbReference type="OrthoDB" id="27935at2759"/>
<evidence type="ECO:0000313" key="3">
    <source>
        <dbReference type="Proteomes" id="UP000014680"/>
    </source>
</evidence>
<feature type="transmembrane region" description="Helical" evidence="1">
    <location>
        <begin position="6"/>
        <end position="34"/>
    </location>
</feature>
<evidence type="ECO:0000313" key="2">
    <source>
        <dbReference type="EMBL" id="ELP94551.1"/>
    </source>
</evidence>
<accession>L7FNS0</accession>
<keyword evidence="3" id="KW-1185">Reference proteome</keyword>
<reference evidence="2 3" key="1">
    <citation type="submission" date="2012-10" db="EMBL/GenBank/DDBJ databases">
        <authorList>
            <person name="Zafar N."/>
            <person name="Inman J."/>
            <person name="Hall N."/>
            <person name="Lorenzi H."/>
            <person name="Caler E."/>
        </authorList>
    </citation>
    <scope>NUCLEOTIDE SEQUENCE [LARGE SCALE GENOMIC DNA]</scope>
    <source>
        <strain evidence="2 3">IP1</strain>
    </source>
</reference>
<evidence type="ECO:0000256" key="1">
    <source>
        <dbReference type="SAM" id="Phobius"/>
    </source>
</evidence>
<organism evidence="2 3">
    <name type="scientific">Entamoeba invadens IP1</name>
    <dbReference type="NCBI Taxonomy" id="370355"/>
    <lineage>
        <taxon>Eukaryota</taxon>
        <taxon>Amoebozoa</taxon>
        <taxon>Evosea</taxon>
        <taxon>Archamoebae</taxon>
        <taxon>Mastigamoebida</taxon>
        <taxon>Entamoebidae</taxon>
        <taxon>Entamoeba</taxon>
    </lineage>
</organism>
<keyword evidence="1" id="KW-1133">Transmembrane helix</keyword>
<proteinExistence type="predicted"/>
<feature type="non-terminal residue" evidence="2">
    <location>
        <position position="1"/>
    </location>
</feature>
<dbReference type="Proteomes" id="UP000014680">
    <property type="component" value="Unassembled WGS sequence"/>
</dbReference>
<keyword evidence="1" id="KW-0812">Transmembrane</keyword>
<feature type="transmembrane region" description="Helical" evidence="1">
    <location>
        <begin position="55"/>
        <end position="81"/>
    </location>
</feature>
<keyword evidence="1" id="KW-0472">Membrane</keyword>
<evidence type="ECO:0008006" key="4">
    <source>
        <dbReference type="Google" id="ProtNLM"/>
    </source>
</evidence>
<gene>
    <name evidence="2" type="ORF">EIN_092430</name>
</gene>
<dbReference type="OMA" id="VYMLETI"/>
<feature type="transmembrane region" description="Helical" evidence="1">
    <location>
        <begin position="87"/>
        <end position="109"/>
    </location>
</feature>
<protein>
    <recommendedName>
        <fullName evidence="4">H(+)-exporting diphosphatase</fullName>
    </recommendedName>
</protein>
<dbReference type="AlphaFoldDB" id="L7FNS0"/>
<name>L7FNS0_ENTIV</name>
<dbReference type="EMBL" id="KB206198">
    <property type="protein sequence ID" value="ELP94551.1"/>
    <property type="molecule type" value="Genomic_DNA"/>
</dbReference>